<dbReference type="RefSeq" id="WP_131515377.1">
    <property type="nucleotide sequence ID" value="NZ_SJKD01000004.1"/>
</dbReference>
<dbReference type="SUPFAM" id="SSF142433">
    <property type="entry name" value="CinA-like"/>
    <property type="match status" value="1"/>
</dbReference>
<sequence length="169" mass="17038">MSSSTATYRTTGGPNDEAARLADLIADAARERGCTVAVAESLTSGTIACRLGAAPDASSWFAGGVIAYASEVKFKVLDVARGPVVTARCAVQMARGAALLLGADLVVAVTGVGGPEPDEGHPAGTVYLAVVRGPDEDVVHYRFDGGPTAVVEAATVAALRMLSAALHGE</sequence>
<dbReference type="AlphaFoldDB" id="A0A4R0K2N7"/>
<gene>
    <name evidence="2" type="ORF">E0H75_21460</name>
</gene>
<accession>A0A4R0K2N7</accession>
<reference evidence="2 3" key="1">
    <citation type="submission" date="2019-02" db="EMBL/GenBank/DDBJ databases">
        <title>Kribbella capetownensis sp. nov. and Kribbella speibonae sp. nov., isolated from soil.</title>
        <authorList>
            <person name="Curtis S.M."/>
            <person name="Norton I."/>
            <person name="Everest G.J."/>
            <person name="Meyers P.R."/>
        </authorList>
    </citation>
    <scope>NUCLEOTIDE SEQUENCE [LARGE SCALE GENOMIC DNA]</scope>
    <source>
        <strain evidence="2 3">YM53</strain>
    </source>
</reference>
<protein>
    <submittedName>
        <fullName evidence="2">CinA family protein</fullName>
    </submittedName>
</protein>
<organism evidence="2 3">
    <name type="scientific">Kribbella capetownensis</name>
    <dbReference type="NCBI Taxonomy" id="1572659"/>
    <lineage>
        <taxon>Bacteria</taxon>
        <taxon>Bacillati</taxon>
        <taxon>Actinomycetota</taxon>
        <taxon>Actinomycetes</taxon>
        <taxon>Propionibacteriales</taxon>
        <taxon>Kribbellaceae</taxon>
        <taxon>Kribbella</taxon>
    </lineage>
</organism>
<dbReference type="InterPro" id="IPR036653">
    <property type="entry name" value="CinA-like_C"/>
</dbReference>
<dbReference type="Pfam" id="PF02464">
    <property type="entry name" value="CinA"/>
    <property type="match status" value="1"/>
</dbReference>
<dbReference type="NCBIfam" id="TIGR00199">
    <property type="entry name" value="PncC_domain"/>
    <property type="match status" value="1"/>
</dbReference>
<feature type="domain" description="CinA C-terminal" evidence="1">
    <location>
        <begin position="20"/>
        <end position="165"/>
    </location>
</feature>
<dbReference type="Proteomes" id="UP000293342">
    <property type="component" value="Unassembled WGS sequence"/>
</dbReference>
<name>A0A4R0K2N7_9ACTN</name>
<keyword evidence="3" id="KW-1185">Reference proteome</keyword>
<evidence type="ECO:0000313" key="2">
    <source>
        <dbReference type="EMBL" id="TCC49105.1"/>
    </source>
</evidence>
<comment type="caution">
    <text evidence="2">The sequence shown here is derived from an EMBL/GenBank/DDBJ whole genome shotgun (WGS) entry which is preliminary data.</text>
</comment>
<dbReference type="OrthoDB" id="1253990at2"/>
<dbReference type="EMBL" id="SJKD01000004">
    <property type="protein sequence ID" value="TCC49105.1"/>
    <property type="molecule type" value="Genomic_DNA"/>
</dbReference>
<evidence type="ECO:0000313" key="3">
    <source>
        <dbReference type="Proteomes" id="UP000293342"/>
    </source>
</evidence>
<dbReference type="Gene3D" id="3.90.950.20">
    <property type="entry name" value="CinA-like"/>
    <property type="match status" value="1"/>
</dbReference>
<evidence type="ECO:0000259" key="1">
    <source>
        <dbReference type="Pfam" id="PF02464"/>
    </source>
</evidence>
<proteinExistence type="predicted"/>
<dbReference type="InterPro" id="IPR008136">
    <property type="entry name" value="CinA_C"/>
</dbReference>